<keyword evidence="1" id="KW-0472">Membrane</keyword>
<feature type="transmembrane region" description="Helical" evidence="1">
    <location>
        <begin position="29"/>
        <end position="45"/>
    </location>
</feature>
<accession>A0ABU9XLM0</accession>
<organism evidence="2 3">
    <name type="scientific">Ornithinibacillus xuwenensis</name>
    <dbReference type="NCBI Taxonomy" id="3144668"/>
    <lineage>
        <taxon>Bacteria</taxon>
        <taxon>Bacillati</taxon>
        <taxon>Bacillota</taxon>
        <taxon>Bacilli</taxon>
        <taxon>Bacillales</taxon>
        <taxon>Bacillaceae</taxon>
        <taxon>Ornithinibacillus</taxon>
    </lineage>
</organism>
<sequence length="256" mass="29743">MKNTRLYWLMGLWGIGLASQLLLPFPTSIIHITFIVLLLITMMFFKTGINFLLFLASMLIYGFGLTVYAFANELFDEGQYPLICYHLMLTGSMLLTWLTVHDIKSFVQTNLEMQKRIRELEKFDPGTNALSLQEFRERGVLIETGMRRRGEIGQLLYFKIKKDIPLPVRRSLRQEFIKCCLDSVRAEYDLVTSPTEAEVLILLQSTDVAGREVVLNRINGRTKKTLNFVQMPYEIQLFELKNLEQKLDELFKRKGA</sequence>
<comment type="caution">
    <text evidence="2">The sequence shown here is derived from an EMBL/GenBank/DDBJ whole genome shotgun (WGS) entry which is preliminary data.</text>
</comment>
<feature type="transmembrane region" description="Helical" evidence="1">
    <location>
        <begin position="83"/>
        <end position="100"/>
    </location>
</feature>
<reference evidence="2 3" key="1">
    <citation type="submission" date="2024-05" db="EMBL/GenBank/DDBJ databases">
        <authorList>
            <person name="Haq I."/>
            <person name="Ullah Z."/>
            <person name="Ahmad R."/>
            <person name="Li M."/>
            <person name="Tong Y."/>
        </authorList>
    </citation>
    <scope>NUCLEOTIDE SEQUENCE [LARGE SCALE GENOMIC DNA]</scope>
    <source>
        <strain evidence="2 3">16A2E</strain>
    </source>
</reference>
<evidence type="ECO:0000256" key="1">
    <source>
        <dbReference type="SAM" id="Phobius"/>
    </source>
</evidence>
<dbReference type="EMBL" id="JBDIML010000011">
    <property type="protein sequence ID" value="MEN2769161.1"/>
    <property type="molecule type" value="Genomic_DNA"/>
</dbReference>
<dbReference type="RefSeq" id="WP_345826656.1">
    <property type="nucleotide sequence ID" value="NZ_JBDIML010000011.1"/>
</dbReference>
<feature type="transmembrane region" description="Helical" evidence="1">
    <location>
        <begin position="52"/>
        <end position="71"/>
    </location>
</feature>
<gene>
    <name evidence="2" type="ORF">ABC228_18460</name>
</gene>
<keyword evidence="1" id="KW-0812">Transmembrane</keyword>
<keyword evidence="1" id="KW-1133">Transmembrane helix</keyword>
<evidence type="ECO:0000313" key="2">
    <source>
        <dbReference type="EMBL" id="MEN2769161.1"/>
    </source>
</evidence>
<name>A0ABU9XLM0_9BACI</name>
<protein>
    <submittedName>
        <fullName evidence="2">Uncharacterized protein</fullName>
    </submittedName>
</protein>
<keyword evidence="3" id="KW-1185">Reference proteome</keyword>
<dbReference type="Proteomes" id="UP001444625">
    <property type="component" value="Unassembled WGS sequence"/>
</dbReference>
<proteinExistence type="predicted"/>
<evidence type="ECO:0000313" key="3">
    <source>
        <dbReference type="Proteomes" id="UP001444625"/>
    </source>
</evidence>